<dbReference type="Gene3D" id="4.10.1000.10">
    <property type="entry name" value="Zinc finger, CCCH-type"/>
    <property type="match status" value="2"/>
</dbReference>
<dbReference type="InterPro" id="IPR041367">
    <property type="entry name" value="Znf-CCCH_4"/>
</dbReference>
<sequence length="332" mass="37176">MDRPPPCKFYQSGFCAKGDDCPFSHPIQRCRSFTQDGFCPYGVHCHYWHDFKNFALTASTNTPVQKVCRFFLNGQCNYGDACAYSHQLDDVEAPNQITLTEYRLQQQMAQLSAPNPLISVSPQSSTAQVLSSTNSSRLAVARPSARLEQAYRSALQPGDLEKMRDLEVDRLLKRFPPSQLKQTSCNNDGVRAFSLIFSSTDPEWLHKVKQILLFISLPAQYPSSPPILNVPKTSDIPNVVTAFPCCQRAFPCDNCHDEEVAGAHETLHATRIICGFCSTEQPEVTTSPMVVCSACQRNLTSAGATNHWEGGRGCRDPVKMSRKDNRKHRIRR</sequence>
<evidence type="ECO:0000256" key="7">
    <source>
        <dbReference type="PROSITE-ProRule" id="PRU00601"/>
    </source>
</evidence>
<feature type="zinc finger region" description="C3H1-type" evidence="8">
    <location>
        <begin position="1"/>
        <end position="28"/>
    </location>
</feature>
<comment type="catalytic activity">
    <reaction evidence="1">
        <text>S-ubiquitinyl-[E2 ubiquitin-conjugating enzyme]-L-cysteine + [acceptor protein]-L-lysine = [E2 ubiquitin-conjugating enzyme]-L-cysteine + N(6)-ubiquitinyl-[acceptor protein]-L-lysine.</text>
        <dbReference type="EC" id="2.3.2.27"/>
    </reaction>
</comment>
<keyword evidence="4" id="KW-0677">Repeat</keyword>
<evidence type="ECO:0000313" key="13">
    <source>
        <dbReference type="Proteomes" id="UP000019149"/>
    </source>
</evidence>
<dbReference type="PROSITE" id="PS51266">
    <property type="entry name" value="ZF_CHY"/>
    <property type="match status" value="1"/>
</dbReference>
<name>W6UT11_ECHGR</name>
<dbReference type="InterPro" id="IPR036855">
    <property type="entry name" value="Znf_CCCH_sf"/>
</dbReference>
<evidence type="ECO:0000256" key="3">
    <source>
        <dbReference type="ARBA" id="ARBA00022723"/>
    </source>
</evidence>
<dbReference type="Pfam" id="PF05495">
    <property type="entry name" value="zf-CHY"/>
    <property type="match status" value="1"/>
</dbReference>
<accession>W6UT11</accession>
<keyword evidence="3 8" id="KW-0479">Metal-binding</keyword>
<evidence type="ECO:0000256" key="4">
    <source>
        <dbReference type="ARBA" id="ARBA00022737"/>
    </source>
</evidence>
<dbReference type="InterPro" id="IPR000571">
    <property type="entry name" value="Znf_CCCH"/>
</dbReference>
<gene>
    <name evidence="12" type="ORF">EGR_03762</name>
</gene>
<dbReference type="InterPro" id="IPR037274">
    <property type="entry name" value="Znf_CHY_sf"/>
</dbReference>
<dbReference type="PANTHER" id="PTHR11224:SF10">
    <property type="entry name" value="IP09428P-RELATED"/>
    <property type="match status" value="1"/>
</dbReference>
<dbReference type="SUPFAM" id="SSF161219">
    <property type="entry name" value="CHY zinc finger-like"/>
    <property type="match status" value="1"/>
</dbReference>
<dbReference type="GO" id="GO:0008270">
    <property type="term" value="F:zinc ion binding"/>
    <property type="evidence" value="ECO:0007669"/>
    <property type="project" value="UniProtKB-KW"/>
</dbReference>
<keyword evidence="6 8" id="KW-0862">Zinc</keyword>
<proteinExistence type="predicted"/>
<dbReference type="GeneID" id="36339477"/>
<reference evidence="12 13" key="1">
    <citation type="journal article" date="2013" name="Nat. Genet.">
        <title>The genome of the hydatid tapeworm Echinococcus granulosus.</title>
        <authorList>
            <person name="Zheng H."/>
            <person name="Zhang W."/>
            <person name="Zhang L."/>
            <person name="Zhang Z."/>
            <person name="Li J."/>
            <person name="Lu G."/>
            <person name="Zhu Y."/>
            <person name="Wang Y."/>
            <person name="Huang Y."/>
            <person name="Liu J."/>
            <person name="Kang H."/>
            <person name="Chen J."/>
            <person name="Wang L."/>
            <person name="Chen A."/>
            <person name="Yu S."/>
            <person name="Gao Z."/>
            <person name="Jin L."/>
            <person name="Gu W."/>
            <person name="Wang Z."/>
            <person name="Zhao L."/>
            <person name="Shi B."/>
            <person name="Wen H."/>
            <person name="Lin R."/>
            <person name="Jones M.K."/>
            <person name="Brejova B."/>
            <person name="Vinar T."/>
            <person name="Zhao G."/>
            <person name="McManus D.P."/>
            <person name="Chen Z."/>
            <person name="Zhou Y."/>
            <person name="Wang S."/>
        </authorList>
    </citation>
    <scope>NUCLEOTIDE SEQUENCE [LARGE SCALE GENOMIC DNA]</scope>
</reference>
<dbReference type="RefSeq" id="XP_024352668.1">
    <property type="nucleotide sequence ID" value="XM_024493011.1"/>
</dbReference>
<evidence type="ECO:0000256" key="5">
    <source>
        <dbReference type="ARBA" id="ARBA00022771"/>
    </source>
</evidence>
<feature type="domain" description="C3H1-type" evidence="10">
    <location>
        <begin position="1"/>
        <end position="28"/>
    </location>
</feature>
<comment type="caution">
    <text evidence="12">The sequence shown here is derived from an EMBL/GenBank/DDBJ whole genome shotgun (WGS) entry which is preliminary data.</text>
</comment>
<evidence type="ECO:0000259" key="10">
    <source>
        <dbReference type="PROSITE" id="PS50103"/>
    </source>
</evidence>
<dbReference type="InterPro" id="IPR045072">
    <property type="entry name" value="MKRN-like"/>
</dbReference>
<keyword evidence="13" id="KW-1185">Reference proteome</keyword>
<dbReference type="STRING" id="6210.W6UT11"/>
<evidence type="ECO:0000259" key="11">
    <source>
        <dbReference type="PROSITE" id="PS51266"/>
    </source>
</evidence>
<evidence type="ECO:0000256" key="9">
    <source>
        <dbReference type="SAM" id="MobiDB-lite"/>
    </source>
</evidence>
<protein>
    <recommendedName>
        <fullName evidence="2">RING-type E3 ubiquitin transferase</fullName>
        <ecNumber evidence="2">2.3.2.27</ecNumber>
    </recommendedName>
</protein>
<evidence type="ECO:0000256" key="2">
    <source>
        <dbReference type="ARBA" id="ARBA00012483"/>
    </source>
</evidence>
<keyword evidence="5 7" id="KW-0863">Zinc-finger</keyword>
<evidence type="ECO:0000313" key="12">
    <source>
        <dbReference type="EMBL" id="EUB61472.1"/>
    </source>
</evidence>
<feature type="compositionally biased region" description="Basic and acidic residues" evidence="9">
    <location>
        <begin position="311"/>
        <end position="323"/>
    </location>
</feature>
<dbReference type="Pfam" id="PF14608">
    <property type="entry name" value="zf-CCCH_2"/>
    <property type="match status" value="2"/>
</dbReference>
<evidence type="ECO:0000256" key="8">
    <source>
        <dbReference type="PROSITE-ProRule" id="PRU00723"/>
    </source>
</evidence>
<feature type="zinc finger region" description="C3H1-type" evidence="8">
    <location>
        <begin position="29"/>
        <end position="52"/>
    </location>
</feature>
<evidence type="ECO:0000256" key="6">
    <source>
        <dbReference type="ARBA" id="ARBA00022833"/>
    </source>
</evidence>
<dbReference type="PROSITE" id="PS50103">
    <property type="entry name" value="ZF_C3H1"/>
    <property type="match status" value="3"/>
</dbReference>
<dbReference type="KEGG" id="egl:EGR_03762"/>
<dbReference type="OrthoDB" id="411372at2759"/>
<dbReference type="PANTHER" id="PTHR11224">
    <property type="entry name" value="MAKORIN-RELATED"/>
    <property type="match status" value="1"/>
</dbReference>
<dbReference type="Proteomes" id="UP000019149">
    <property type="component" value="Unassembled WGS sequence"/>
</dbReference>
<dbReference type="Pfam" id="PF18044">
    <property type="entry name" value="zf-CCCH_4"/>
    <property type="match status" value="1"/>
</dbReference>
<dbReference type="CTD" id="36339477"/>
<evidence type="ECO:0000256" key="1">
    <source>
        <dbReference type="ARBA" id="ARBA00000900"/>
    </source>
</evidence>
<organism evidence="12 13">
    <name type="scientific">Echinococcus granulosus</name>
    <name type="common">Hydatid tapeworm</name>
    <dbReference type="NCBI Taxonomy" id="6210"/>
    <lineage>
        <taxon>Eukaryota</taxon>
        <taxon>Metazoa</taxon>
        <taxon>Spiralia</taxon>
        <taxon>Lophotrochozoa</taxon>
        <taxon>Platyhelminthes</taxon>
        <taxon>Cestoda</taxon>
        <taxon>Eucestoda</taxon>
        <taxon>Cyclophyllidea</taxon>
        <taxon>Taeniidae</taxon>
        <taxon>Echinococcus</taxon>
        <taxon>Echinococcus granulosus group</taxon>
    </lineage>
</organism>
<feature type="domain" description="C3H1-type" evidence="10">
    <location>
        <begin position="62"/>
        <end position="89"/>
    </location>
</feature>
<dbReference type="InterPro" id="IPR008913">
    <property type="entry name" value="Znf_CHY"/>
</dbReference>
<feature type="domain" description="C3H1-type" evidence="10">
    <location>
        <begin position="29"/>
        <end position="52"/>
    </location>
</feature>
<dbReference type="EC" id="2.3.2.27" evidence="2"/>
<dbReference type="GO" id="GO:0061630">
    <property type="term" value="F:ubiquitin protein ligase activity"/>
    <property type="evidence" value="ECO:0007669"/>
    <property type="project" value="UniProtKB-EC"/>
</dbReference>
<dbReference type="SMART" id="SM00356">
    <property type="entry name" value="ZnF_C3H1"/>
    <property type="match status" value="3"/>
</dbReference>
<dbReference type="SUPFAM" id="SSF90229">
    <property type="entry name" value="CCCH zinc finger"/>
    <property type="match status" value="3"/>
</dbReference>
<feature type="region of interest" description="Disordered" evidence="9">
    <location>
        <begin position="311"/>
        <end position="332"/>
    </location>
</feature>
<dbReference type="GO" id="GO:0000209">
    <property type="term" value="P:protein polyubiquitination"/>
    <property type="evidence" value="ECO:0007669"/>
    <property type="project" value="InterPro"/>
</dbReference>
<dbReference type="AlphaFoldDB" id="W6UT11"/>
<feature type="zinc finger region" description="C3H1-type" evidence="8">
    <location>
        <begin position="62"/>
        <end position="89"/>
    </location>
</feature>
<dbReference type="EMBL" id="APAU02000020">
    <property type="protein sequence ID" value="EUB61472.1"/>
    <property type="molecule type" value="Genomic_DNA"/>
</dbReference>
<feature type="domain" description="CHY-type" evidence="11">
    <location>
        <begin position="225"/>
        <end position="297"/>
    </location>
</feature>